<dbReference type="Pfam" id="PF14242">
    <property type="entry name" value="DUF4342"/>
    <property type="match status" value="1"/>
</dbReference>
<feature type="coiled-coil region" evidence="1">
    <location>
        <begin position="63"/>
        <end position="90"/>
    </location>
</feature>
<dbReference type="EMBL" id="NOJY02000001">
    <property type="protein sequence ID" value="RDY29731.1"/>
    <property type="molecule type" value="Genomic_DNA"/>
</dbReference>
<dbReference type="InterPro" id="IPR025642">
    <property type="entry name" value="DUF4342"/>
</dbReference>
<keyword evidence="2" id="KW-1133">Transmembrane helix</keyword>
<organism evidence="4 5">
    <name type="scientific">Romboutsia weinsteinii</name>
    <dbReference type="NCBI Taxonomy" id="2020949"/>
    <lineage>
        <taxon>Bacteria</taxon>
        <taxon>Bacillati</taxon>
        <taxon>Bacillota</taxon>
        <taxon>Clostridia</taxon>
        <taxon>Peptostreptococcales</taxon>
        <taxon>Peptostreptococcaceae</taxon>
        <taxon>Romboutsia</taxon>
    </lineage>
</organism>
<evidence type="ECO:0000256" key="1">
    <source>
        <dbReference type="SAM" id="Coils"/>
    </source>
</evidence>
<dbReference type="OrthoDB" id="129626at2"/>
<keyword evidence="2" id="KW-0472">Membrane</keyword>
<keyword evidence="1" id="KW-0175">Coiled coil</keyword>
<feature type="domain" description="DUF4342" evidence="3">
    <location>
        <begin position="75"/>
        <end position="141"/>
    </location>
</feature>
<gene>
    <name evidence="4" type="ORF">CHL78_000750</name>
</gene>
<comment type="caution">
    <text evidence="4">The sequence shown here is derived from an EMBL/GenBank/DDBJ whole genome shotgun (WGS) entry which is preliminary data.</text>
</comment>
<reference evidence="4 5" key="1">
    <citation type="journal article" date="2017" name="Genome Announc.">
        <title>Draft Genome Sequence of Romboutsia weinsteinii sp. nov. Strain CCRI-19649(T) Isolated from Surface Water.</title>
        <authorList>
            <person name="Maheux A.F."/>
            <person name="Boudreau D.K."/>
            <person name="Berube E."/>
            <person name="Boissinot M."/>
            <person name="Cantin P."/>
            <person name="Raymond F."/>
            <person name="Corbeil J."/>
            <person name="Omar R.F."/>
            <person name="Bergeron M.G."/>
        </authorList>
    </citation>
    <scope>NUCLEOTIDE SEQUENCE [LARGE SCALE GENOMIC DNA]</scope>
    <source>
        <strain evidence="4 5">CCRI-19649</strain>
    </source>
</reference>
<name>A0A371JAC9_9FIRM</name>
<evidence type="ECO:0000259" key="3">
    <source>
        <dbReference type="Pfam" id="PF14242"/>
    </source>
</evidence>
<keyword evidence="2" id="KW-0812">Transmembrane</keyword>
<sequence>MIRELIRVSNKVTIEKLDAILERIPSATYADAKQALMECDGDVVEAIILIESSKNFSKTSKAKKTMEEVFNKDSEDIKELKNQVKELLKRSSVIRVIVERNSKVIVNIPLTLGVVGLALGPLYTLVGLSAAVIGKCRIKIQNEDDGSVVDLGELNEEKVNMLKNMLTNTAKEVKDVVVDKKKDDKDITDELMKEFDNQENKDDKEDK</sequence>
<feature type="transmembrane region" description="Helical" evidence="2">
    <location>
        <begin position="110"/>
        <end position="133"/>
    </location>
</feature>
<dbReference type="AlphaFoldDB" id="A0A371JAC9"/>
<proteinExistence type="predicted"/>
<protein>
    <submittedName>
        <fullName evidence="4">DUF4342 domain-containing protein</fullName>
    </submittedName>
</protein>
<keyword evidence="5" id="KW-1185">Reference proteome</keyword>
<dbReference type="InterPro" id="IPR009060">
    <property type="entry name" value="UBA-like_sf"/>
</dbReference>
<evidence type="ECO:0000313" key="5">
    <source>
        <dbReference type="Proteomes" id="UP000215694"/>
    </source>
</evidence>
<evidence type="ECO:0000256" key="2">
    <source>
        <dbReference type="SAM" id="Phobius"/>
    </source>
</evidence>
<dbReference type="SUPFAM" id="SSF46934">
    <property type="entry name" value="UBA-like"/>
    <property type="match status" value="1"/>
</dbReference>
<evidence type="ECO:0000313" key="4">
    <source>
        <dbReference type="EMBL" id="RDY29731.1"/>
    </source>
</evidence>
<dbReference type="Proteomes" id="UP000215694">
    <property type="component" value="Unassembled WGS sequence"/>
</dbReference>
<accession>A0A371JAC9</accession>